<comment type="caution">
    <text evidence="2">The sequence shown here is derived from an EMBL/GenBank/DDBJ whole genome shotgun (WGS) entry which is preliminary data.</text>
</comment>
<feature type="compositionally biased region" description="Basic residues" evidence="1">
    <location>
        <begin position="168"/>
        <end position="184"/>
    </location>
</feature>
<organism evidence="2 3">
    <name type="scientific">Austropuccinia psidii MF-1</name>
    <dbReference type="NCBI Taxonomy" id="1389203"/>
    <lineage>
        <taxon>Eukaryota</taxon>
        <taxon>Fungi</taxon>
        <taxon>Dikarya</taxon>
        <taxon>Basidiomycota</taxon>
        <taxon>Pucciniomycotina</taxon>
        <taxon>Pucciniomycetes</taxon>
        <taxon>Pucciniales</taxon>
        <taxon>Sphaerophragmiaceae</taxon>
        <taxon>Austropuccinia</taxon>
    </lineage>
</organism>
<name>A0A9Q3CCF8_9BASI</name>
<gene>
    <name evidence="2" type="ORF">O181_021054</name>
</gene>
<keyword evidence="3" id="KW-1185">Reference proteome</keyword>
<accession>A0A9Q3CCF8</accession>
<evidence type="ECO:0000313" key="3">
    <source>
        <dbReference type="Proteomes" id="UP000765509"/>
    </source>
</evidence>
<evidence type="ECO:0000313" key="2">
    <source>
        <dbReference type="EMBL" id="MBW0481339.1"/>
    </source>
</evidence>
<protein>
    <submittedName>
        <fullName evidence="2">Uncharacterized protein</fullName>
    </submittedName>
</protein>
<evidence type="ECO:0000256" key="1">
    <source>
        <dbReference type="SAM" id="MobiDB-lite"/>
    </source>
</evidence>
<reference evidence="2" key="1">
    <citation type="submission" date="2021-03" db="EMBL/GenBank/DDBJ databases">
        <title>Draft genome sequence of rust myrtle Austropuccinia psidii MF-1, a brazilian biotype.</title>
        <authorList>
            <person name="Quecine M.C."/>
            <person name="Pachon D.M.R."/>
            <person name="Bonatelli M.L."/>
            <person name="Correr F.H."/>
            <person name="Franceschini L.M."/>
            <person name="Leite T.F."/>
            <person name="Margarido G.R.A."/>
            <person name="Almeida C.A."/>
            <person name="Ferrarezi J.A."/>
            <person name="Labate C.A."/>
        </authorList>
    </citation>
    <scope>NUCLEOTIDE SEQUENCE</scope>
    <source>
        <strain evidence="2">MF-1</strain>
    </source>
</reference>
<dbReference type="EMBL" id="AVOT02006346">
    <property type="protein sequence ID" value="MBW0481339.1"/>
    <property type="molecule type" value="Genomic_DNA"/>
</dbReference>
<sequence length="184" mass="20230">MLNAQFESNTKTPIKLGARSICFGVIKHEGGAKLLITEAMTGPFSSLVPLSNRWYSTLVAPSKGKLDDGHHKQGDTMRASGRAAACAALDRARRHQESFRGIRSDLIGPVRTLGIRLESPPPPSSIHHHPASSSPILRFIDSLIHPSITNQYPSPELNYATSTSLRSSRPKKFPVRNRFTKKKP</sequence>
<dbReference type="AlphaFoldDB" id="A0A9Q3CCF8"/>
<proteinExistence type="predicted"/>
<dbReference type="Proteomes" id="UP000765509">
    <property type="component" value="Unassembled WGS sequence"/>
</dbReference>
<feature type="region of interest" description="Disordered" evidence="1">
    <location>
        <begin position="160"/>
        <end position="184"/>
    </location>
</feature>